<dbReference type="InterPro" id="IPR001387">
    <property type="entry name" value="Cro/C1-type_HTH"/>
</dbReference>
<dbReference type="SUPFAM" id="SSF47413">
    <property type="entry name" value="lambda repressor-like DNA-binding domains"/>
    <property type="match status" value="1"/>
</dbReference>
<dbReference type="SMART" id="SM00530">
    <property type="entry name" value="HTH_XRE"/>
    <property type="match status" value="1"/>
</dbReference>
<dbReference type="EMBL" id="JABAGD010000031">
    <property type="protein sequence ID" value="NMF06298.1"/>
    <property type="molecule type" value="Genomic_DNA"/>
</dbReference>
<dbReference type="Pfam" id="PF13443">
    <property type="entry name" value="HTH_26"/>
    <property type="match status" value="1"/>
</dbReference>
<dbReference type="Proteomes" id="UP000587880">
    <property type="component" value="Unassembled WGS sequence"/>
</dbReference>
<comment type="caution">
    <text evidence="2">The sequence shown here is derived from an EMBL/GenBank/DDBJ whole genome shotgun (WGS) entry which is preliminary data.</text>
</comment>
<name>A0A7X9SRA4_CLOBE</name>
<evidence type="ECO:0000313" key="2">
    <source>
        <dbReference type="EMBL" id="NMF06298.1"/>
    </source>
</evidence>
<evidence type="ECO:0000259" key="1">
    <source>
        <dbReference type="PROSITE" id="PS50943"/>
    </source>
</evidence>
<gene>
    <name evidence="2" type="ORF">HF849_16390</name>
</gene>
<feature type="domain" description="HTH cro/C1-type" evidence="1">
    <location>
        <begin position="8"/>
        <end position="64"/>
    </location>
</feature>
<sequence length="70" mass="7713">MAIDRDKLKELVIKNQMTYSDLADKAKISKSQISKILNGDESSKVRTDTIGKLASALGVDYKEILKGKEA</sequence>
<protein>
    <submittedName>
        <fullName evidence="2">Helix-turn-helix transcriptional regulator</fullName>
    </submittedName>
</protein>
<dbReference type="RefSeq" id="WP_168982510.1">
    <property type="nucleotide sequence ID" value="NZ_JABAGD010000031.1"/>
</dbReference>
<evidence type="ECO:0000313" key="3">
    <source>
        <dbReference type="Proteomes" id="UP000587880"/>
    </source>
</evidence>
<dbReference type="InterPro" id="IPR010982">
    <property type="entry name" value="Lambda_DNA-bd_dom_sf"/>
</dbReference>
<dbReference type="CDD" id="cd00093">
    <property type="entry name" value="HTH_XRE"/>
    <property type="match status" value="1"/>
</dbReference>
<dbReference type="AlphaFoldDB" id="A0A7X9SRA4"/>
<dbReference type="PROSITE" id="PS50943">
    <property type="entry name" value="HTH_CROC1"/>
    <property type="match status" value="1"/>
</dbReference>
<dbReference type="Gene3D" id="1.10.260.40">
    <property type="entry name" value="lambda repressor-like DNA-binding domains"/>
    <property type="match status" value="1"/>
</dbReference>
<dbReference type="GO" id="GO:0003677">
    <property type="term" value="F:DNA binding"/>
    <property type="evidence" value="ECO:0007669"/>
    <property type="project" value="InterPro"/>
</dbReference>
<accession>A0A7X9SRA4</accession>
<organism evidence="2 3">
    <name type="scientific">Clostridium beijerinckii</name>
    <name type="common">Clostridium MP</name>
    <dbReference type="NCBI Taxonomy" id="1520"/>
    <lineage>
        <taxon>Bacteria</taxon>
        <taxon>Bacillati</taxon>
        <taxon>Bacillota</taxon>
        <taxon>Clostridia</taxon>
        <taxon>Eubacteriales</taxon>
        <taxon>Clostridiaceae</taxon>
        <taxon>Clostridium</taxon>
    </lineage>
</organism>
<reference evidence="2 3" key="1">
    <citation type="submission" date="2020-04" db="EMBL/GenBank/DDBJ databases">
        <authorList>
            <person name="Hitch T.C.A."/>
            <person name="Wylensek D."/>
            <person name="Clavel T."/>
        </authorList>
    </citation>
    <scope>NUCLEOTIDE SEQUENCE [LARGE SCALE GENOMIC DNA]</scope>
    <source>
        <strain evidence="2 3">WB01_NA02</strain>
    </source>
</reference>
<proteinExistence type="predicted"/>